<dbReference type="SMART" id="SM01204">
    <property type="entry name" value="FIST_C"/>
    <property type="match status" value="1"/>
</dbReference>
<dbReference type="InterPro" id="IPR019494">
    <property type="entry name" value="FIST_C"/>
</dbReference>
<feature type="domain" description="FIST" evidence="1">
    <location>
        <begin position="42"/>
        <end position="245"/>
    </location>
</feature>
<reference evidence="3" key="1">
    <citation type="submission" date="2023-07" db="EMBL/GenBank/DDBJ databases">
        <authorList>
            <person name="Kim M.K."/>
        </authorList>
    </citation>
    <scope>NUCLEOTIDE SEQUENCE</scope>
    <source>
        <strain evidence="3">CA1-15</strain>
    </source>
</reference>
<feature type="domain" description="FIST C-domain" evidence="2">
    <location>
        <begin position="246"/>
        <end position="376"/>
    </location>
</feature>
<gene>
    <name evidence="3" type="ORF">Q5H94_16380</name>
</gene>
<organism evidence="3 4">
    <name type="scientific">Sphingomonas immobilis</name>
    <dbReference type="NCBI Taxonomy" id="3063997"/>
    <lineage>
        <taxon>Bacteria</taxon>
        <taxon>Pseudomonadati</taxon>
        <taxon>Pseudomonadota</taxon>
        <taxon>Alphaproteobacteria</taxon>
        <taxon>Sphingomonadales</taxon>
        <taxon>Sphingomonadaceae</taxon>
        <taxon>Sphingomonas</taxon>
    </lineage>
</organism>
<comment type="caution">
    <text evidence="3">The sequence shown here is derived from an EMBL/GenBank/DDBJ whole genome shotgun (WGS) entry which is preliminary data.</text>
</comment>
<evidence type="ECO:0000259" key="1">
    <source>
        <dbReference type="SMART" id="SM00897"/>
    </source>
</evidence>
<dbReference type="Proteomes" id="UP001176468">
    <property type="component" value="Unassembled WGS sequence"/>
</dbReference>
<sequence>MMPLMVEDKPAATRIAHVRTAATRIDDPDLAAQALFAELDPTTLSGVIVFSSSRYDLEALAHAINRRSEGLCVVGCTSSGEITPEGIAEGTITAIGFPASDFALTAVRFEDLDAFDPSRAQGVVRGLVANAAEQSRRLGTVVSRAAIFLVDGLSHREEMLTVTVQDALGDIPLIGGSSGDGLDFRETFIFQDGAFRRDAALVAILSSVRPMKVFRSQHYAPGGVKMVITGADPANRIVTEINAEPAAQEYARLAGITTGVLGPSVFSSHPPMVRAGGEYYVRSIQSANPDGSLTFYCAIDEGVVLTLGEAQDIVDGLTGLFDDLDASVGGIDRILGFDCVLNKIEAEQRQLTRIVSKMFVKRRVTGFNTYGEQFHALHVNQTFSGLAIGRGD</sequence>
<dbReference type="InterPro" id="IPR013702">
    <property type="entry name" value="FIST_domain_N"/>
</dbReference>
<dbReference type="EMBL" id="JAUQSZ010000012">
    <property type="protein sequence ID" value="MDO7843912.1"/>
    <property type="molecule type" value="Genomic_DNA"/>
</dbReference>
<protein>
    <submittedName>
        <fullName evidence="3">FIST N-terminal domain-containing protein</fullName>
    </submittedName>
</protein>
<accession>A0ABT9A247</accession>
<evidence type="ECO:0000313" key="4">
    <source>
        <dbReference type="Proteomes" id="UP001176468"/>
    </source>
</evidence>
<dbReference type="Pfam" id="PF10442">
    <property type="entry name" value="FIST_C"/>
    <property type="match status" value="1"/>
</dbReference>
<evidence type="ECO:0000259" key="2">
    <source>
        <dbReference type="SMART" id="SM01204"/>
    </source>
</evidence>
<name>A0ABT9A247_9SPHN</name>
<dbReference type="SMART" id="SM00897">
    <property type="entry name" value="FIST"/>
    <property type="match status" value="1"/>
</dbReference>
<dbReference type="PANTHER" id="PTHR40252:SF2">
    <property type="entry name" value="BLR0328 PROTEIN"/>
    <property type="match status" value="1"/>
</dbReference>
<dbReference type="Pfam" id="PF08495">
    <property type="entry name" value="FIST"/>
    <property type="match status" value="1"/>
</dbReference>
<dbReference type="RefSeq" id="WP_304562368.1">
    <property type="nucleotide sequence ID" value="NZ_JAUQSZ010000012.1"/>
</dbReference>
<keyword evidence="4" id="KW-1185">Reference proteome</keyword>
<proteinExistence type="predicted"/>
<dbReference type="PANTHER" id="PTHR40252">
    <property type="entry name" value="BLR0328 PROTEIN"/>
    <property type="match status" value="1"/>
</dbReference>
<evidence type="ECO:0000313" key="3">
    <source>
        <dbReference type="EMBL" id="MDO7843912.1"/>
    </source>
</evidence>